<keyword evidence="4" id="KW-1185">Reference proteome</keyword>
<reference evidence="4" key="1">
    <citation type="journal article" date="2019" name="Int. J. Syst. Evol. Microbiol.">
        <title>The Global Catalogue of Microorganisms (GCM) 10K type strain sequencing project: providing services to taxonomists for standard genome sequencing and annotation.</title>
        <authorList>
            <consortium name="The Broad Institute Genomics Platform"/>
            <consortium name="The Broad Institute Genome Sequencing Center for Infectious Disease"/>
            <person name="Wu L."/>
            <person name="Ma J."/>
        </authorList>
    </citation>
    <scope>NUCLEOTIDE SEQUENCE [LARGE SCALE GENOMIC DNA]</scope>
    <source>
        <strain evidence="4">TBRC 1276</strain>
    </source>
</reference>
<evidence type="ECO:0000313" key="3">
    <source>
        <dbReference type="EMBL" id="MFC4007583.1"/>
    </source>
</evidence>
<dbReference type="Proteomes" id="UP001595851">
    <property type="component" value="Unassembled WGS sequence"/>
</dbReference>
<feature type="compositionally biased region" description="Basic and acidic residues" evidence="1">
    <location>
        <begin position="64"/>
        <end position="119"/>
    </location>
</feature>
<proteinExistence type="predicted"/>
<organism evidence="3 4">
    <name type="scientific">Nonomuraea purpurea</name>
    <dbReference type="NCBI Taxonomy" id="1849276"/>
    <lineage>
        <taxon>Bacteria</taxon>
        <taxon>Bacillati</taxon>
        <taxon>Actinomycetota</taxon>
        <taxon>Actinomycetes</taxon>
        <taxon>Streptosporangiales</taxon>
        <taxon>Streptosporangiaceae</taxon>
        <taxon>Nonomuraea</taxon>
    </lineage>
</organism>
<feature type="region of interest" description="Disordered" evidence="1">
    <location>
        <begin position="1"/>
        <end position="177"/>
    </location>
</feature>
<dbReference type="EMBL" id="JBHSBI010000004">
    <property type="protein sequence ID" value="MFC4007583.1"/>
    <property type="molecule type" value="Genomic_DNA"/>
</dbReference>
<feature type="transmembrane region" description="Helical" evidence="2">
    <location>
        <begin position="182"/>
        <end position="204"/>
    </location>
</feature>
<keyword evidence="2" id="KW-0472">Membrane</keyword>
<gene>
    <name evidence="3" type="ORF">ACFOY2_10135</name>
</gene>
<protein>
    <recommendedName>
        <fullName evidence="5">Cell division protein FtsL</fullName>
    </recommendedName>
</protein>
<evidence type="ECO:0000256" key="2">
    <source>
        <dbReference type="SAM" id="Phobius"/>
    </source>
</evidence>
<name>A0ABV8G4P3_9ACTN</name>
<keyword evidence="2" id="KW-1133">Transmembrane helix</keyword>
<evidence type="ECO:0000256" key="1">
    <source>
        <dbReference type="SAM" id="MobiDB-lite"/>
    </source>
</evidence>
<keyword evidence="2" id="KW-0812">Transmembrane</keyword>
<feature type="region of interest" description="Disordered" evidence="1">
    <location>
        <begin position="249"/>
        <end position="271"/>
    </location>
</feature>
<comment type="caution">
    <text evidence="3">The sequence shown here is derived from an EMBL/GenBank/DDBJ whole genome shotgun (WGS) entry which is preliminary data.</text>
</comment>
<feature type="compositionally biased region" description="Basic and acidic residues" evidence="1">
    <location>
        <begin position="35"/>
        <end position="56"/>
    </location>
</feature>
<accession>A0ABV8G4P3</accession>
<dbReference type="RefSeq" id="WP_379527696.1">
    <property type="nucleotide sequence ID" value="NZ_JBHSBI010000004.1"/>
</dbReference>
<evidence type="ECO:0008006" key="5">
    <source>
        <dbReference type="Google" id="ProtNLM"/>
    </source>
</evidence>
<sequence>MTTEQETGRGTPVRRAVPKTGTRRSGASYQSKPRPRPDARPDVNGKRPVGERERSGQRTVGAEADAKRTGAERARPEADGKRVRPEADGKRAGAERVRPEADGRRAGTTRARPETDGKRMGTTRVRSAEGRASGATRVRPETERKATAPAKPRSRPEAGPSGRARRRSGPPSRSTRRQRAPFVLLVVGLMSGGLVSLLLLNTMLAQDAITDASLREQIEVARQENDRINLEYQRKTQPEAIATAAANQGMGDDWDNVNHLSSGNGQVDTGR</sequence>
<evidence type="ECO:0000313" key="4">
    <source>
        <dbReference type="Proteomes" id="UP001595851"/>
    </source>
</evidence>
<feature type="compositionally biased region" description="Polar residues" evidence="1">
    <location>
        <begin position="258"/>
        <end position="271"/>
    </location>
</feature>
<feature type="compositionally biased region" description="Basic residues" evidence="1">
    <location>
        <begin position="163"/>
        <end position="177"/>
    </location>
</feature>